<evidence type="ECO:0000256" key="1">
    <source>
        <dbReference type="SAM" id="MobiDB-lite"/>
    </source>
</evidence>
<gene>
    <name evidence="2" type="ORF">FRACA_2540009</name>
</gene>
<accession>A0A2I2KS74</accession>
<feature type="compositionally biased region" description="Low complexity" evidence="1">
    <location>
        <begin position="1"/>
        <end position="11"/>
    </location>
</feature>
<evidence type="ECO:0000313" key="2">
    <source>
        <dbReference type="EMBL" id="SNQ48517.1"/>
    </source>
</evidence>
<dbReference type="AlphaFoldDB" id="A0A2I2KS74"/>
<evidence type="ECO:0000313" key="3">
    <source>
        <dbReference type="Proteomes" id="UP000234331"/>
    </source>
</evidence>
<protein>
    <submittedName>
        <fullName evidence="2">Uncharacterized protein</fullName>
    </submittedName>
</protein>
<proteinExistence type="predicted"/>
<sequence length="216" mass="22013">MACLAGLGAAHAADDPGPREVRRSDSTPIVQVTPGAATAPMPYPRSGTRLGRPGTPATAAERENTQPAGSLPSLDAVPVFRGAISQLGPGRAFAEFIAGHGAAVVLLDLLAPADGNGQAFFPGPELGGDTVPNFTLYGTCDRLPFGQTPGSDPALGCTGTTYRLAGMAGRGASFDYAQGYYRLHGYFRVHAAVAGAARPGLSVVTLQAIDPRTLPA</sequence>
<organism evidence="2 3">
    <name type="scientific">Frankia canadensis</name>
    <dbReference type="NCBI Taxonomy" id="1836972"/>
    <lineage>
        <taxon>Bacteria</taxon>
        <taxon>Bacillati</taxon>
        <taxon>Actinomycetota</taxon>
        <taxon>Actinomycetes</taxon>
        <taxon>Frankiales</taxon>
        <taxon>Frankiaceae</taxon>
        <taxon>Frankia</taxon>
    </lineage>
</organism>
<reference evidence="2 3" key="1">
    <citation type="submission" date="2017-06" db="EMBL/GenBank/DDBJ databases">
        <authorList>
            <person name="Kim H.J."/>
            <person name="Triplett B.A."/>
        </authorList>
    </citation>
    <scope>NUCLEOTIDE SEQUENCE [LARGE SCALE GENOMIC DNA]</scope>
    <source>
        <strain evidence="2">FRACA_ARgP5</strain>
    </source>
</reference>
<keyword evidence="3" id="KW-1185">Reference proteome</keyword>
<feature type="compositionally biased region" description="Basic and acidic residues" evidence="1">
    <location>
        <begin position="12"/>
        <end position="25"/>
    </location>
</feature>
<dbReference type="EMBL" id="FZMO01000173">
    <property type="protein sequence ID" value="SNQ48517.1"/>
    <property type="molecule type" value="Genomic_DNA"/>
</dbReference>
<feature type="region of interest" description="Disordered" evidence="1">
    <location>
        <begin position="1"/>
        <end position="73"/>
    </location>
</feature>
<dbReference type="Proteomes" id="UP000234331">
    <property type="component" value="Unassembled WGS sequence"/>
</dbReference>
<name>A0A2I2KS74_9ACTN</name>